<dbReference type="EMBL" id="LUKN01002161">
    <property type="protein sequence ID" value="OAQ99542.1"/>
    <property type="molecule type" value="Genomic_DNA"/>
</dbReference>
<reference evidence="4 5" key="1">
    <citation type="submission" date="2016-03" db="EMBL/GenBank/DDBJ databases">
        <title>Fine-scale spatial genetic structure of a fungal parasite of coffee scale insects.</title>
        <authorList>
            <person name="Jackson D."/>
            <person name="Zemenick K.A."/>
            <person name="Malloure B."/>
            <person name="Quandt C.A."/>
            <person name="James T.Y."/>
        </authorList>
    </citation>
    <scope>NUCLEOTIDE SEQUENCE [LARGE SCALE GENOMIC DNA]</scope>
    <source>
        <strain evidence="4 5">UM487</strain>
    </source>
</reference>
<protein>
    <submittedName>
        <fullName evidence="4">Uncharacterized protein</fullName>
    </submittedName>
</protein>
<dbReference type="InterPro" id="IPR002347">
    <property type="entry name" value="SDR_fam"/>
</dbReference>
<evidence type="ECO:0000313" key="5">
    <source>
        <dbReference type="Proteomes" id="UP000243081"/>
    </source>
</evidence>
<dbReference type="InterPro" id="IPR036291">
    <property type="entry name" value="NAD(P)-bd_dom_sf"/>
</dbReference>
<dbReference type="AlphaFoldDB" id="A0A179IB70"/>
<comment type="similarity">
    <text evidence="1">Belongs to the short-chain dehydrogenases/reductases (SDR) family.</text>
</comment>
<accession>A0A179IB70</accession>
<keyword evidence="5" id="KW-1185">Reference proteome</keyword>
<dbReference type="PANTHER" id="PTHR24320">
    <property type="entry name" value="RETINOL DEHYDROGENASE"/>
    <property type="match status" value="1"/>
</dbReference>
<dbReference type="GO" id="GO:0016491">
    <property type="term" value="F:oxidoreductase activity"/>
    <property type="evidence" value="ECO:0007669"/>
    <property type="project" value="UniProtKB-KW"/>
</dbReference>
<dbReference type="OrthoDB" id="542013at2759"/>
<dbReference type="Proteomes" id="UP000243081">
    <property type="component" value="Unassembled WGS sequence"/>
</dbReference>
<comment type="caution">
    <text evidence="4">The sequence shown here is derived from an EMBL/GenBank/DDBJ whole genome shotgun (WGS) entry which is preliminary data.</text>
</comment>
<evidence type="ECO:0000313" key="4">
    <source>
        <dbReference type="EMBL" id="OAQ99542.1"/>
    </source>
</evidence>
<evidence type="ECO:0000256" key="2">
    <source>
        <dbReference type="ARBA" id="ARBA00022857"/>
    </source>
</evidence>
<evidence type="ECO:0000256" key="3">
    <source>
        <dbReference type="ARBA" id="ARBA00023002"/>
    </source>
</evidence>
<dbReference type="Gene3D" id="3.40.50.720">
    <property type="entry name" value="NAD(P)-binding Rossmann-like Domain"/>
    <property type="match status" value="1"/>
</dbReference>
<proteinExistence type="inferred from homology"/>
<name>A0A179IB70_CORDF</name>
<keyword evidence="2" id="KW-0521">NADP</keyword>
<dbReference type="PANTHER" id="PTHR24320:SF282">
    <property type="entry name" value="WW DOMAIN-CONTAINING OXIDOREDUCTASE"/>
    <property type="match status" value="1"/>
</dbReference>
<dbReference type="OMA" id="ANPRGYR"/>
<organism evidence="4 5">
    <name type="scientific">Cordyceps confragosa</name>
    <name type="common">Lecanicillium lecanii</name>
    <dbReference type="NCBI Taxonomy" id="2714763"/>
    <lineage>
        <taxon>Eukaryota</taxon>
        <taxon>Fungi</taxon>
        <taxon>Dikarya</taxon>
        <taxon>Ascomycota</taxon>
        <taxon>Pezizomycotina</taxon>
        <taxon>Sordariomycetes</taxon>
        <taxon>Hypocreomycetidae</taxon>
        <taxon>Hypocreales</taxon>
        <taxon>Cordycipitaceae</taxon>
        <taxon>Akanthomyces</taxon>
    </lineage>
</organism>
<dbReference type="Pfam" id="PF00106">
    <property type="entry name" value="adh_short"/>
    <property type="match status" value="1"/>
</dbReference>
<evidence type="ECO:0000256" key="1">
    <source>
        <dbReference type="ARBA" id="ARBA00006484"/>
    </source>
</evidence>
<keyword evidence="3" id="KW-0560">Oxidoreductase</keyword>
<dbReference type="SUPFAM" id="SSF51735">
    <property type="entry name" value="NAD(P)-binding Rossmann-fold domains"/>
    <property type="match status" value="1"/>
</dbReference>
<sequence length="560" mass="61125">MASAVKTIIATGLSSGLGLEALKQLLQSPQTYRVVTGARNTSGLEQSLKDITFESANKVDVLPLDLADLKGTKTFAEDALRKVGDAKIDYLFLNAAITNPAVANPRGYRWCESAVVNHVSQFYLVHLLREKLVASKSRIVFVSSGAVTSVSDTSGLEDALKSGSKPGEMQLYSLTKFAQLLGAHWWRRELKGVCDVVAVSPGLVPGTGLGRGSGMKLPTGSPDAKTVPQGAQSMLAALTRSDFPEDPDRIFLTSWGEWWDKSVFEKSLDKQLQDKWSFSKEDIEKEAGISSFEIEQFADWHAPAWQQPLVEHVLVLRKRHGLHGRLVARNCREAIVPDPAQRRLGALEANGLRGVFFRKLYLGFVGQAVIGFSESGTNEENIALLEDDALAGCHLAQGLGSDGVVTVHVDLETFFPGPGRPVKKHAAADNAASFDPYYQHGSFFEERCRRTLRANPVGVRYLLLRRAVVKATALSGAVVAEAIPLRARLGVEGDNVVIDGPRRLVHDAVVESLSFECRRLHAVQRPVCRHARAIHDFLGGVDGRLRRQQVECAELVVVAV</sequence>
<gene>
    <name evidence="4" type="ORF">LLEC1_04801</name>
</gene>